<feature type="transmembrane region" description="Helical" evidence="7">
    <location>
        <begin position="271"/>
        <end position="293"/>
    </location>
</feature>
<comment type="subcellular location">
    <subcellularLocation>
        <location evidence="1">Membrane</location>
        <topology evidence="1">Multi-pass membrane protein</topology>
    </subcellularLocation>
</comment>
<keyword evidence="2" id="KW-0813">Transport</keyword>
<dbReference type="InterPro" id="IPR020846">
    <property type="entry name" value="MFS_dom"/>
</dbReference>
<feature type="transmembrane region" description="Helical" evidence="7">
    <location>
        <begin position="361"/>
        <end position="383"/>
    </location>
</feature>
<gene>
    <name evidence="9" type="ORF">CCHR01_16028</name>
</gene>
<name>A0AAD9A758_9PEZI</name>
<protein>
    <submittedName>
        <fullName evidence="9">MFS allantoate transporter</fullName>
    </submittedName>
</protein>
<feature type="transmembrane region" description="Helical" evidence="7">
    <location>
        <begin position="337"/>
        <end position="355"/>
    </location>
</feature>
<dbReference type="InterPro" id="IPR011701">
    <property type="entry name" value="MFS"/>
</dbReference>
<keyword evidence="5 7" id="KW-0472">Membrane</keyword>
<dbReference type="GO" id="GO:0016020">
    <property type="term" value="C:membrane"/>
    <property type="evidence" value="ECO:0007669"/>
    <property type="project" value="UniProtKB-SubCell"/>
</dbReference>
<feature type="transmembrane region" description="Helical" evidence="7">
    <location>
        <begin position="395"/>
        <end position="416"/>
    </location>
</feature>
<organism evidence="9 10">
    <name type="scientific">Colletotrichum chrysophilum</name>
    <dbReference type="NCBI Taxonomy" id="1836956"/>
    <lineage>
        <taxon>Eukaryota</taxon>
        <taxon>Fungi</taxon>
        <taxon>Dikarya</taxon>
        <taxon>Ascomycota</taxon>
        <taxon>Pezizomycotina</taxon>
        <taxon>Sordariomycetes</taxon>
        <taxon>Hypocreomycetidae</taxon>
        <taxon>Glomerellales</taxon>
        <taxon>Glomerellaceae</taxon>
        <taxon>Colletotrichum</taxon>
        <taxon>Colletotrichum gloeosporioides species complex</taxon>
    </lineage>
</organism>
<dbReference type="PANTHER" id="PTHR43791">
    <property type="entry name" value="PERMEASE-RELATED"/>
    <property type="match status" value="1"/>
</dbReference>
<dbReference type="Gene3D" id="1.20.1250.20">
    <property type="entry name" value="MFS general substrate transporter like domains"/>
    <property type="match status" value="2"/>
</dbReference>
<feature type="transmembrane region" description="Helical" evidence="7">
    <location>
        <begin position="313"/>
        <end position="330"/>
    </location>
</feature>
<feature type="transmembrane region" description="Helical" evidence="7">
    <location>
        <begin position="202"/>
        <end position="222"/>
    </location>
</feature>
<sequence length="532" mass="59304">MATKKELMADEPSKALDLLDTAEGEIVDPQEYSALLRKIDFRLMPLLCITYALQSIDRTTLSYAAVFGVREDIGLTGSEFSWAGAVLYLGYLFWEFPTNVLLQKLPVGTFFAATVVLWGAVLMCHGAVHSFPGLAATRFFLGMFEASANPTTMILFSMYYERKEQPLRMGIWIGSAGLGYIAAGIVSFGLGHISGSIASWRILFLFWGSITVAWGALMLIFLPGSPLTTKFLSEKERAMVVNRVKTNGTGVENKEFKWPQFWEAMRDLKTWLLFLFAVASNSPNGGLTTFQGLVIKGMGFSTLQTTLIQMPSGGVQLILCPLACFFASYYPNARLTIMLACLVPFLAGILGLWLIDQSNPYGRLACLWISFAYTATWTLSMSVATANTAGHTKKITTNAMLLIGYCVGNFIGPFFFKTEQAPRYTLGVAMMIFCVGLQIACLAGIWVLLWTRNHSRKTEHAESPENEQQAYERGLLDQTDFENKYFKVRHTSPILSCNELTSSSTYIKRLVTRTYEKTSRKEWTQGSLLFEL</sequence>
<comment type="caution">
    <text evidence="9">The sequence shown here is derived from an EMBL/GenBank/DDBJ whole genome shotgun (WGS) entry which is preliminary data.</text>
</comment>
<feature type="domain" description="Major facilitator superfamily (MFS) profile" evidence="8">
    <location>
        <begin position="43"/>
        <end position="455"/>
    </location>
</feature>
<feature type="transmembrane region" description="Helical" evidence="7">
    <location>
        <begin position="140"/>
        <end position="159"/>
    </location>
</feature>
<dbReference type="GO" id="GO:0022857">
    <property type="term" value="F:transmembrane transporter activity"/>
    <property type="evidence" value="ECO:0007669"/>
    <property type="project" value="InterPro"/>
</dbReference>
<comment type="similarity">
    <text evidence="6">Belongs to the major facilitator superfamily. Allantoate permease family.</text>
</comment>
<dbReference type="EMBL" id="JAQOWY010000488">
    <property type="protein sequence ID" value="KAK1841342.1"/>
    <property type="molecule type" value="Genomic_DNA"/>
</dbReference>
<evidence type="ECO:0000256" key="1">
    <source>
        <dbReference type="ARBA" id="ARBA00004141"/>
    </source>
</evidence>
<keyword evidence="4 7" id="KW-1133">Transmembrane helix</keyword>
<evidence type="ECO:0000256" key="5">
    <source>
        <dbReference type="ARBA" id="ARBA00023136"/>
    </source>
</evidence>
<accession>A0AAD9A758</accession>
<evidence type="ECO:0000256" key="3">
    <source>
        <dbReference type="ARBA" id="ARBA00022692"/>
    </source>
</evidence>
<feature type="transmembrane region" description="Helical" evidence="7">
    <location>
        <begin position="428"/>
        <end position="450"/>
    </location>
</feature>
<keyword evidence="3 7" id="KW-0812">Transmembrane</keyword>
<dbReference type="Pfam" id="PF07690">
    <property type="entry name" value="MFS_1"/>
    <property type="match status" value="1"/>
</dbReference>
<dbReference type="PANTHER" id="PTHR43791:SF97">
    <property type="entry name" value="ALLANTOATE TRANSPORTER, PUTATIVE (AFU_ORTHOLOGUE AFUA_1G14700)-RELATED"/>
    <property type="match status" value="1"/>
</dbReference>
<evidence type="ECO:0000256" key="7">
    <source>
        <dbReference type="SAM" id="Phobius"/>
    </source>
</evidence>
<evidence type="ECO:0000313" key="9">
    <source>
        <dbReference type="EMBL" id="KAK1841342.1"/>
    </source>
</evidence>
<keyword evidence="10" id="KW-1185">Reference proteome</keyword>
<feature type="transmembrane region" description="Helical" evidence="7">
    <location>
        <begin position="171"/>
        <end position="190"/>
    </location>
</feature>
<evidence type="ECO:0000256" key="4">
    <source>
        <dbReference type="ARBA" id="ARBA00022989"/>
    </source>
</evidence>
<evidence type="ECO:0000259" key="8">
    <source>
        <dbReference type="PROSITE" id="PS50850"/>
    </source>
</evidence>
<dbReference type="InterPro" id="IPR036259">
    <property type="entry name" value="MFS_trans_sf"/>
</dbReference>
<dbReference type="AlphaFoldDB" id="A0AAD9A758"/>
<dbReference type="Proteomes" id="UP001243330">
    <property type="component" value="Unassembled WGS sequence"/>
</dbReference>
<proteinExistence type="inferred from homology"/>
<dbReference type="PROSITE" id="PS50850">
    <property type="entry name" value="MFS"/>
    <property type="match status" value="1"/>
</dbReference>
<dbReference type="SUPFAM" id="SSF103473">
    <property type="entry name" value="MFS general substrate transporter"/>
    <property type="match status" value="1"/>
</dbReference>
<evidence type="ECO:0000256" key="2">
    <source>
        <dbReference type="ARBA" id="ARBA00022448"/>
    </source>
</evidence>
<evidence type="ECO:0000256" key="6">
    <source>
        <dbReference type="ARBA" id="ARBA00037968"/>
    </source>
</evidence>
<reference evidence="9" key="1">
    <citation type="submission" date="2023-01" db="EMBL/GenBank/DDBJ databases">
        <title>Colletotrichum chrysophilum M932 genome sequence.</title>
        <authorList>
            <person name="Baroncelli R."/>
        </authorList>
    </citation>
    <scope>NUCLEOTIDE SEQUENCE</scope>
    <source>
        <strain evidence="9">M932</strain>
    </source>
</reference>
<evidence type="ECO:0000313" key="10">
    <source>
        <dbReference type="Proteomes" id="UP001243330"/>
    </source>
</evidence>
<feature type="transmembrane region" description="Helical" evidence="7">
    <location>
        <begin position="109"/>
        <end position="128"/>
    </location>
</feature>
<dbReference type="FunFam" id="1.20.1250.20:FF:000064">
    <property type="entry name" value="MFS allantoate transporter"/>
    <property type="match status" value="1"/>
</dbReference>